<comment type="subcellular location">
    <subcellularLocation>
        <location evidence="1">Cell membrane</location>
        <topology evidence="1">Single-pass type I membrane protein</topology>
    </subcellularLocation>
</comment>
<keyword evidence="4" id="KW-0433">Leucine-rich repeat</keyword>
<keyword evidence="5 12" id="KW-0812">Transmembrane</keyword>
<keyword evidence="7" id="KW-0677">Repeat</keyword>
<dbReference type="GO" id="GO:0051707">
    <property type="term" value="P:response to other organism"/>
    <property type="evidence" value="ECO:0007669"/>
    <property type="project" value="UniProtKB-ARBA"/>
</dbReference>
<keyword evidence="3" id="KW-1003">Cell membrane</keyword>
<evidence type="ECO:0000256" key="3">
    <source>
        <dbReference type="ARBA" id="ARBA00022475"/>
    </source>
</evidence>
<dbReference type="SMART" id="SM00369">
    <property type="entry name" value="LRR_TYP"/>
    <property type="match status" value="5"/>
</dbReference>
<dbReference type="Pfam" id="PF00560">
    <property type="entry name" value="LRR_1"/>
    <property type="match status" value="3"/>
</dbReference>
<accession>A0AA35V3Q5</accession>
<dbReference type="GO" id="GO:0005886">
    <property type="term" value="C:plasma membrane"/>
    <property type="evidence" value="ECO:0007669"/>
    <property type="project" value="UniProtKB-SubCell"/>
</dbReference>
<dbReference type="PROSITE" id="PS51450">
    <property type="entry name" value="LRR"/>
    <property type="match status" value="1"/>
</dbReference>
<dbReference type="AlphaFoldDB" id="A0AA35V3Q5"/>
<dbReference type="Gene3D" id="3.80.10.10">
    <property type="entry name" value="Ribonuclease Inhibitor"/>
    <property type="match status" value="1"/>
</dbReference>
<dbReference type="PANTHER" id="PTHR27004">
    <property type="entry name" value="RECEPTOR-LIKE PROTEIN 12 ISOFORM X1"/>
    <property type="match status" value="1"/>
</dbReference>
<evidence type="ECO:0000256" key="4">
    <source>
        <dbReference type="ARBA" id="ARBA00022614"/>
    </source>
</evidence>
<evidence type="ECO:0000256" key="12">
    <source>
        <dbReference type="SAM" id="Phobius"/>
    </source>
</evidence>
<protein>
    <submittedName>
        <fullName evidence="13">Uncharacterized protein</fullName>
    </submittedName>
</protein>
<sequence>MNYVVSNNKLSGKIPPSICDLHSLQLLDLSFNNISGSIPPCLEKLNSSLLVLNLRGNKLQGTIPNAFSNGSKLLMINLSENQLEGKIPRSLENCASLQILDLGNNRMEDMFPFWLGALSDLQVLLLRFNKFHGALKIPSKTNFTFSKLRIIDLSFNSFSGDLPHRYFKDWSSMKETEENAAYMQANVNIFGEKYFCNKFQGEIPEAIKALSNLQLLNLSNNELSGIIPSSMGNLTNLESLDLSSNKLSGKIPQALVQLNFLAFINVSFNKLTGPIPQGGQFNTFLNMSYMGNSALCGDPLSKDCGDPKASERPTISSAEATWSDFPSGFDWVFIVTGVASRLVIGVLFGGHLTTGCYKWFLKRFRK</sequence>
<dbReference type="Pfam" id="PF13855">
    <property type="entry name" value="LRR_8"/>
    <property type="match status" value="2"/>
</dbReference>
<proteinExistence type="inferred from homology"/>
<evidence type="ECO:0000256" key="8">
    <source>
        <dbReference type="ARBA" id="ARBA00022989"/>
    </source>
</evidence>
<keyword evidence="14" id="KW-1185">Reference proteome</keyword>
<organism evidence="13 14">
    <name type="scientific">Lactuca saligna</name>
    <name type="common">Willowleaf lettuce</name>
    <dbReference type="NCBI Taxonomy" id="75948"/>
    <lineage>
        <taxon>Eukaryota</taxon>
        <taxon>Viridiplantae</taxon>
        <taxon>Streptophyta</taxon>
        <taxon>Embryophyta</taxon>
        <taxon>Tracheophyta</taxon>
        <taxon>Spermatophyta</taxon>
        <taxon>Magnoliopsida</taxon>
        <taxon>eudicotyledons</taxon>
        <taxon>Gunneridae</taxon>
        <taxon>Pentapetalae</taxon>
        <taxon>asterids</taxon>
        <taxon>campanulids</taxon>
        <taxon>Asterales</taxon>
        <taxon>Asteraceae</taxon>
        <taxon>Cichorioideae</taxon>
        <taxon>Cichorieae</taxon>
        <taxon>Lactucinae</taxon>
        <taxon>Lactuca</taxon>
    </lineage>
</organism>
<comment type="similarity">
    <text evidence="2">Belongs to the RLP family.</text>
</comment>
<evidence type="ECO:0000256" key="9">
    <source>
        <dbReference type="ARBA" id="ARBA00023136"/>
    </source>
</evidence>
<dbReference type="InterPro" id="IPR032675">
    <property type="entry name" value="LRR_dom_sf"/>
</dbReference>
<name>A0AA35V3Q5_LACSI</name>
<gene>
    <name evidence="13" type="ORF">LSALG_LOCUS2232</name>
</gene>
<keyword evidence="9 12" id="KW-0472">Membrane</keyword>
<evidence type="ECO:0000256" key="5">
    <source>
        <dbReference type="ARBA" id="ARBA00022692"/>
    </source>
</evidence>
<evidence type="ECO:0000256" key="10">
    <source>
        <dbReference type="ARBA" id="ARBA00023170"/>
    </source>
</evidence>
<keyword evidence="6" id="KW-0732">Signal</keyword>
<evidence type="ECO:0000313" key="13">
    <source>
        <dbReference type="EMBL" id="CAI9261443.1"/>
    </source>
</evidence>
<feature type="transmembrane region" description="Helical" evidence="12">
    <location>
        <begin position="331"/>
        <end position="360"/>
    </location>
</feature>
<keyword evidence="11" id="KW-0325">Glycoprotein</keyword>
<reference evidence="13" key="1">
    <citation type="submission" date="2023-04" db="EMBL/GenBank/DDBJ databases">
        <authorList>
            <person name="Vijverberg K."/>
            <person name="Xiong W."/>
            <person name="Schranz E."/>
        </authorList>
    </citation>
    <scope>NUCLEOTIDE SEQUENCE</scope>
</reference>
<keyword evidence="10" id="KW-0675">Receptor</keyword>
<dbReference type="FunFam" id="3.80.10.10:FF:000111">
    <property type="entry name" value="LRR receptor-like serine/threonine-protein kinase ERECTA"/>
    <property type="match status" value="1"/>
</dbReference>
<evidence type="ECO:0000256" key="7">
    <source>
        <dbReference type="ARBA" id="ARBA00022737"/>
    </source>
</evidence>
<dbReference type="InterPro" id="IPR001611">
    <property type="entry name" value="Leu-rich_rpt"/>
</dbReference>
<dbReference type="GO" id="GO:0006952">
    <property type="term" value="P:defense response"/>
    <property type="evidence" value="ECO:0007669"/>
    <property type="project" value="UniProtKB-ARBA"/>
</dbReference>
<dbReference type="PRINTS" id="PR00019">
    <property type="entry name" value="LEURICHRPT"/>
</dbReference>
<evidence type="ECO:0000256" key="2">
    <source>
        <dbReference type="ARBA" id="ARBA00009592"/>
    </source>
</evidence>
<dbReference type="FunFam" id="3.80.10.10:FF:000041">
    <property type="entry name" value="LRR receptor-like serine/threonine-protein kinase ERECTA"/>
    <property type="match status" value="1"/>
</dbReference>
<dbReference type="InterPro" id="IPR003591">
    <property type="entry name" value="Leu-rich_rpt_typical-subtyp"/>
</dbReference>
<dbReference type="PANTHER" id="PTHR27004:SF447">
    <property type="entry name" value="RECEPTOR LIKE PROTEIN 30-LIKE"/>
    <property type="match status" value="1"/>
</dbReference>
<dbReference type="EMBL" id="OX465086">
    <property type="protein sequence ID" value="CAI9261443.1"/>
    <property type="molecule type" value="Genomic_DNA"/>
</dbReference>
<evidence type="ECO:0000256" key="6">
    <source>
        <dbReference type="ARBA" id="ARBA00022729"/>
    </source>
</evidence>
<evidence type="ECO:0000256" key="11">
    <source>
        <dbReference type="ARBA" id="ARBA00023180"/>
    </source>
</evidence>
<dbReference type="SUPFAM" id="SSF52058">
    <property type="entry name" value="L domain-like"/>
    <property type="match status" value="1"/>
</dbReference>
<evidence type="ECO:0000256" key="1">
    <source>
        <dbReference type="ARBA" id="ARBA00004251"/>
    </source>
</evidence>
<keyword evidence="8 12" id="KW-1133">Transmembrane helix</keyword>
<evidence type="ECO:0000313" key="14">
    <source>
        <dbReference type="Proteomes" id="UP001177003"/>
    </source>
</evidence>
<dbReference type="Proteomes" id="UP001177003">
    <property type="component" value="Chromosome 0"/>
</dbReference>